<dbReference type="RefSeq" id="WP_211974251.1">
    <property type="nucleotide sequence ID" value="NZ_CBFHAM010000030.1"/>
</dbReference>
<organism evidence="11 12">
    <name type="scientific">Chitinophaga hostae</name>
    <dbReference type="NCBI Taxonomy" id="2831022"/>
    <lineage>
        <taxon>Bacteria</taxon>
        <taxon>Pseudomonadati</taxon>
        <taxon>Bacteroidota</taxon>
        <taxon>Chitinophagia</taxon>
        <taxon>Chitinophagales</taxon>
        <taxon>Chitinophagaceae</taxon>
        <taxon>Chitinophaga</taxon>
    </lineage>
</organism>
<dbReference type="InterPro" id="IPR008969">
    <property type="entry name" value="CarboxyPept-like_regulatory"/>
</dbReference>
<keyword evidence="12" id="KW-1185">Reference proteome</keyword>
<evidence type="ECO:0000313" key="11">
    <source>
        <dbReference type="EMBL" id="MBS0029154.1"/>
    </source>
</evidence>
<keyword evidence="6 7" id="KW-0998">Cell outer membrane</keyword>
<comment type="similarity">
    <text evidence="7">Belongs to the TonB-dependent receptor family.</text>
</comment>
<gene>
    <name evidence="11" type="ORF">KE626_17660</name>
</gene>
<dbReference type="Gene3D" id="3.55.50.30">
    <property type="match status" value="1"/>
</dbReference>
<evidence type="ECO:0000256" key="4">
    <source>
        <dbReference type="ARBA" id="ARBA00022692"/>
    </source>
</evidence>
<dbReference type="InterPro" id="IPR039426">
    <property type="entry name" value="TonB-dep_rcpt-like"/>
</dbReference>
<dbReference type="Gene3D" id="2.170.130.10">
    <property type="entry name" value="TonB-dependent receptor, plug domain"/>
    <property type="match status" value="1"/>
</dbReference>
<dbReference type="Gene3D" id="2.60.40.1120">
    <property type="entry name" value="Carboxypeptidase-like, regulatory domain"/>
    <property type="match status" value="1"/>
</dbReference>
<dbReference type="InterPro" id="IPR032508">
    <property type="entry name" value="FecR_C"/>
</dbReference>
<dbReference type="SUPFAM" id="SSF49464">
    <property type="entry name" value="Carboxypeptidase regulatory domain-like"/>
    <property type="match status" value="1"/>
</dbReference>
<dbReference type="SUPFAM" id="SSF56935">
    <property type="entry name" value="Porins"/>
    <property type="match status" value="1"/>
</dbReference>
<feature type="transmembrane region" description="Helical" evidence="8">
    <location>
        <begin position="12"/>
        <end position="33"/>
    </location>
</feature>
<evidence type="ECO:0000259" key="10">
    <source>
        <dbReference type="Pfam" id="PF16344"/>
    </source>
</evidence>
<evidence type="ECO:0000259" key="9">
    <source>
        <dbReference type="Pfam" id="PF07715"/>
    </source>
</evidence>
<dbReference type="Pfam" id="PF07715">
    <property type="entry name" value="Plug"/>
    <property type="match status" value="1"/>
</dbReference>
<dbReference type="Gene3D" id="2.40.170.20">
    <property type="entry name" value="TonB-dependent receptor, beta-barrel domain"/>
    <property type="match status" value="1"/>
</dbReference>
<sequence length="1176" mass="129377">MQKLLTLTFIQGFMRWSVMVTVFILGGITLLYASKGYSQLLQQVRVTEKFENESLASCVKKLESGYHLSFGYDNQELVRYQVKKLKFVNERLDKVLDALLENTPLKYVEKNGVLLIIKQASQPLAHLQPTGPGKIKGKVTEGDNGPPVPGVTVKVTGTKYYAITNENGAFEITLPAGTYQLTFSSIGFNKAEVSTVKVLSDAVTQQAVSLFIAPSRLTEAVVIGYGVQERRSLLGAVATYSPTDEPGQSPLTIDQAMIGKLPGVFIAPSSGVPGAASNITIRGISTLNANGNSPLIVVDGVPIYGIDPNLNTVDYNKGGSPGFSFGGNQVVNEYRQPTTFEKNPLATLNPDDIESVEVLKDAYSTAIYGSRGSAGVILITTKKGAKGKMRVDVQVSSSLSKPRAVPAVMSGEQYADFYTELFRQKDSIGKATSGSWYIPFNYKFPKGVNTNWLDEVVRNAYGANAVISMSGGTEKSNYYVSLGYNKEQSYIINNDLTRYQGRVNFDNQMSKSLKVGVSMTLNQTVNNSLSAQNVYRSAVQKAPNITVFDSTGTRYNWLFGNNPTGPEDVSNPVGEARSGKNYNTDNLVLGNVFADLKLLPWLSLHSDVGIDWISSRAYSRIIDRPKTIGGSATETQQQLRKWVVNNRLDINRVIGNGHAVSAMLGQSFEKSVENTNSVTGTGFLNDDMLSIVTANNKRVQNSLQQQWAQVSFLSRLNYEYKHKYMAGATYRLDGSSRFSANHRYVGFPSFALGWVPSEEGFLKGSKAIEQLKIRASVGFTGNDGGNGYYGNQGQYVVNVYGATYGNVSAIDNKQPANPNLQWERTTTWNVGADYSLWQGRLRGSIDYYRRQTSNAILQSALPYFMGFDLQQQNRADLTNKGIEFSLTSLNVTAKNFSWTTNFNISGNRNTVTRLHQIDEEQLAAENEISGGRFWRIGHSATAFYLYDWSGVNAANGQPQWADNSGKISEVPIQKQYPDAPYTQRKYMGDAMPVVFGGFGNTFTYKGFELNCFCSFSAGNKIYNGAKAAMYSYLGSSYSSANVYNLSADLLNYWKTPGQKTAIPALINGSNYALAGFGTSYDYTLDRKNSRFLEDASFVKLRSLLLGYNFNSNQLKGMKIFTALKLYAEANNLFILTKYSGLDPEVSAYGSSALNMGFDELTMPAPRTWRVGIKASF</sequence>
<dbReference type="PROSITE" id="PS52016">
    <property type="entry name" value="TONB_DEPENDENT_REC_3"/>
    <property type="match status" value="1"/>
</dbReference>
<evidence type="ECO:0000313" key="12">
    <source>
        <dbReference type="Proteomes" id="UP000676386"/>
    </source>
</evidence>
<evidence type="ECO:0000256" key="3">
    <source>
        <dbReference type="ARBA" id="ARBA00022452"/>
    </source>
</evidence>
<keyword evidence="8" id="KW-1133">Transmembrane helix</keyword>
<dbReference type="InterPro" id="IPR012910">
    <property type="entry name" value="Plug_dom"/>
</dbReference>
<dbReference type="Proteomes" id="UP000676386">
    <property type="component" value="Unassembled WGS sequence"/>
</dbReference>
<evidence type="ECO:0000256" key="6">
    <source>
        <dbReference type="ARBA" id="ARBA00023237"/>
    </source>
</evidence>
<keyword evidence="5 7" id="KW-0472">Membrane</keyword>
<evidence type="ECO:0000256" key="1">
    <source>
        <dbReference type="ARBA" id="ARBA00004571"/>
    </source>
</evidence>
<dbReference type="InterPro" id="IPR023996">
    <property type="entry name" value="TonB-dep_OMP_SusC/RagA"/>
</dbReference>
<accession>A0ABS5J1T1</accession>
<evidence type="ECO:0000256" key="8">
    <source>
        <dbReference type="SAM" id="Phobius"/>
    </source>
</evidence>
<comment type="subcellular location">
    <subcellularLocation>
        <location evidence="1 7">Cell outer membrane</location>
        <topology evidence="1 7">Multi-pass membrane protein</topology>
    </subcellularLocation>
</comment>
<evidence type="ECO:0000256" key="2">
    <source>
        <dbReference type="ARBA" id="ARBA00022448"/>
    </source>
</evidence>
<feature type="domain" description="Protein FecR C-terminal" evidence="10">
    <location>
        <begin position="50"/>
        <end position="112"/>
    </location>
</feature>
<dbReference type="InterPro" id="IPR037066">
    <property type="entry name" value="Plug_dom_sf"/>
</dbReference>
<feature type="domain" description="TonB-dependent receptor plug" evidence="9">
    <location>
        <begin position="234"/>
        <end position="376"/>
    </location>
</feature>
<dbReference type="NCBIfam" id="TIGR04057">
    <property type="entry name" value="SusC_RagA_signa"/>
    <property type="match status" value="1"/>
</dbReference>
<name>A0ABS5J1T1_9BACT</name>
<keyword evidence="2 7" id="KW-0813">Transport</keyword>
<protein>
    <submittedName>
        <fullName evidence="11">SusC/RagA family TonB-linked outer membrane protein</fullName>
    </submittedName>
</protein>
<dbReference type="Pfam" id="PF13620">
    <property type="entry name" value="CarboxypepD_reg"/>
    <property type="match status" value="1"/>
</dbReference>
<evidence type="ECO:0000256" key="7">
    <source>
        <dbReference type="PROSITE-ProRule" id="PRU01360"/>
    </source>
</evidence>
<comment type="caution">
    <text evidence="11">The sequence shown here is derived from an EMBL/GenBank/DDBJ whole genome shotgun (WGS) entry which is preliminary data.</text>
</comment>
<dbReference type="Pfam" id="PF16344">
    <property type="entry name" value="FecR_C"/>
    <property type="match status" value="1"/>
</dbReference>
<dbReference type="InterPro" id="IPR023997">
    <property type="entry name" value="TonB-dep_OMP_SusC/RagA_CS"/>
</dbReference>
<dbReference type="EMBL" id="JAGTXB010000008">
    <property type="protein sequence ID" value="MBS0029154.1"/>
    <property type="molecule type" value="Genomic_DNA"/>
</dbReference>
<keyword evidence="3 7" id="KW-1134">Transmembrane beta strand</keyword>
<keyword evidence="4 7" id="KW-0812">Transmembrane</keyword>
<reference evidence="11 12" key="1">
    <citation type="submission" date="2021-04" db="EMBL/GenBank/DDBJ databases">
        <title>Chitinophaga sp. nov., isolated from the rhizosphere soil.</title>
        <authorList>
            <person name="He S."/>
        </authorList>
    </citation>
    <scope>NUCLEOTIDE SEQUENCE [LARGE SCALE GENOMIC DNA]</scope>
    <source>
        <strain evidence="11 12">2R12</strain>
    </source>
</reference>
<dbReference type="InterPro" id="IPR036942">
    <property type="entry name" value="Beta-barrel_TonB_sf"/>
</dbReference>
<dbReference type="NCBIfam" id="TIGR04056">
    <property type="entry name" value="OMP_RagA_SusC"/>
    <property type="match status" value="1"/>
</dbReference>
<proteinExistence type="inferred from homology"/>
<evidence type="ECO:0000256" key="5">
    <source>
        <dbReference type="ARBA" id="ARBA00023136"/>
    </source>
</evidence>